<dbReference type="AlphaFoldDB" id="A0A1Y1S4B9"/>
<proteinExistence type="predicted"/>
<keyword evidence="2" id="KW-1185">Reference proteome</keyword>
<accession>A0A1Y1S4B9</accession>
<gene>
    <name evidence="1" type="primary">POL5</name>
    <name evidence="1" type="ORF">ECANGB1_583</name>
</gene>
<dbReference type="PANTHER" id="PTHR33064:SF37">
    <property type="entry name" value="RIBONUCLEASE H"/>
    <property type="match status" value="1"/>
</dbReference>
<dbReference type="VEuPathDB" id="MicrosporidiaDB:ECANGB1_583"/>
<dbReference type="InterPro" id="IPR051320">
    <property type="entry name" value="Viral_Replic_Matur_Polypro"/>
</dbReference>
<dbReference type="Gene3D" id="3.30.70.270">
    <property type="match status" value="2"/>
</dbReference>
<protein>
    <submittedName>
        <fullName evidence="1">POL5</fullName>
    </submittedName>
</protein>
<comment type="caution">
    <text evidence="1">The sequence shown here is derived from an EMBL/GenBank/DDBJ whole genome shotgun (WGS) entry which is preliminary data.</text>
</comment>
<evidence type="ECO:0000313" key="2">
    <source>
        <dbReference type="Proteomes" id="UP000192639"/>
    </source>
</evidence>
<dbReference type="EMBL" id="LWDP01000141">
    <property type="protein sequence ID" value="ORD93221.1"/>
    <property type="molecule type" value="Genomic_DNA"/>
</dbReference>
<dbReference type="InterPro" id="IPR043502">
    <property type="entry name" value="DNA/RNA_pol_sf"/>
</dbReference>
<dbReference type="PANTHER" id="PTHR33064">
    <property type="entry name" value="POL PROTEIN"/>
    <property type="match status" value="1"/>
</dbReference>
<name>A0A1Y1S4B9_9MICR</name>
<dbReference type="InterPro" id="IPR043128">
    <property type="entry name" value="Rev_trsase/Diguanyl_cyclase"/>
</dbReference>
<dbReference type="SUPFAM" id="SSF56672">
    <property type="entry name" value="DNA/RNA polymerases"/>
    <property type="match status" value="1"/>
</dbReference>
<dbReference type="Proteomes" id="UP000192639">
    <property type="component" value="Unassembled WGS sequence"/>
</dbReference>
<dbReference type="OrthoDB" id="2194544at2759"/>
<sequence length="112" mass="12944">MDNIDNLERVFFRLQESKLKVNVKKCTFFTTSVKYLGRIISAEGLKPQPNKIEAVNKMSTSSKNNYSKRITVILGVTNYRKFIESYAWMAAPLNKLTKGHKNEKIKNKNKNT</sequence>
<organism evidence="1 2">
    <name type="scientific">Enterospora canceri</name>
    <dbReference type="NCBI Taxonomy" id="1081671"/>
    <lineage>
        <taxon>Eukaryota</taxon>
        <taxon>Fungi</taxon>
        <taxon>Fungi incertae sedis</taxon>
        <taxon>Microsporidia</taxon>
        <taxon>Enterocytozoonidae</taxon>
        <taxon>Enterospora</taxon>
    </lineage>
</organism>
<reference evidence="1 2" key="1">
    <citation type="journal article" date="2017" name="Environ. Microbiol.">
        <title>Decay of the glycolytic pathway and adaptation to intranuclear parasitism within Enterocytozoonidae microsporidia.</title>
        <authorList>
            <person name="Wiredu Boakye D."/>
            <person name="Jaroenlak P."/>
            <person name="Prachumwat A."/>
            <person name="Williams T.A."/>
            <person name="Bateman K.S."/>
            <person name="Itsathitphaisarn O."/>
            <person name="Sritunyalucksana K."/>
            <person name="Paszkiewicz K.H."/>
            <person name="Moore K.A."/>
            <person name="Stentiford G.D."/>
            <person name="Williams B.A."/>
        </authorList>
    </citation>
    <scope>NUCLEOTIDE SEQUENCE [LARGE SCALE GENOMIC DNA]</scope>
    <source>
        <strain evidence="1 2">GB1</strain>
    </source>
</reference>
<evidence type="ECO:0000313" key="1">
    <source>
        <dbReference type="EMBL" id="ORD93221.1"/>
    </source>
</evidence>